<keyword evidence="1" id="KW-0489">Methyltransferase</keyword>
<accession>A0ABW0JKZ9</accession>
<dbReference type="Pfam" id="PF13578">
    <property type="entry name" value="Methyltransf_24"/>
    <property type="match status" value="1"/>
</dbReference>
<dbReference type="Proteomes" id="UP001596013">
    <property type="component" value="Unassembled WGS sequence"/>
</dbReference>
<sequence>MNSLAGKLRRKLRALKGALATHPSFYSPLVDVIDVIQRGDTFWHPDPQDIGINFHAHEQAALLAACAPFLAQYSYPAKGTADAKLDEFYDGNSQFGHLDARMLFALMQLWRPARIIEVGSGYSTLLMEDVNRRLLGGATQITSIEPYPRSFMRRLGTRGITLIEQKAQDVASGHFADLQAGDILFIDSSHVVKTGSDVNALVFDILPRLSAGVRIHFHDIFLPHEYPKSWVCEGRSWNEQYLVRALLQFGANHFRVLFGSAYASICLPHAVTEALGGTLLTGGSLWIEKLSPPQ</sequence>
<dbReference type="Gene3D" id="3.40.50.150">
    <property type="entry name" value="Vaccinia Virus protein VP39"/>
    <property type="match status" value="1"/>
</dbReference>
<dbReference type="GO" id="GO:0008168">
    <property type="term" value="F:methyltransferase activity"/>
    <property type="evidence" value="ECO:0007669"/>
    <property type="project" value="UniProtKB-KW"/>
</dbReference>
<protein>
    <submittedName>
        <fullName evidence="1">Class I SAM-dependent methyltransferase</fullName>
        <ecNumber evidence="1">2.1.1.-</ecNumber>
    </submittedName>
</protein>
<evidence type="ECO:0000313" key="2">
    <source>
        <dbReference type="Proteomes" id="UP001596013"/>
    </source>
</evidence>
<keyword evidence="1" id="KW-0808">Transferase</keyword>
<proteinExistence type="predicted"/>
<comment type="caution">
    <text evidence="1">The sequence shown here is derived from an EMBL/GenBank/DDBJ whole genome shotgun (WGS) entry which is preliminary data.</text>
</comment>
<dbReference type="InterPro" id="IPR029063">
    <property type="entry name" value="SAM-dependent_MTases_sf"/>
</dbReference>
<name>A0ABW0JKZ9_9GAMM</name>
<dbReference type="GO" id="GO:0032259">
    <property type="term" value="P:methylation"/>
    <property type="evidence" value="ECO:0007669"/>
    <property type="project" value="UniProtKB-KW"/>
</dbReference>
<dbReference type="SUPFAM" id="SSF53335">
    <property type="entry name" value="S-adenosyl-L-methionine-dependent methyltransferases"/>
    <property type="match status" value="1"/>
</dbReference>
<keyword evidence="2" id="KW-1185">Reference proteome</keyword>
<reference evidence="2" key="1">
    <citation type="journal article" date="2019" name="Int. J. Syst. Evol. Microbiol.">
        <title>The Global Catalogue of Microorganisms (GCM) 10K type strain sequencing project: providing services to taxonomists for standard genome sequencing and annotation.</title>
        <authorList>
            <consortium name="The Broad Institute Genomics Platform"/>
            <consortium name="The Broad Institute Genome Sequencing Center for Infectious Disease"/>
            <person name="Wu L."/>
            <person name="Ma J."/>
        </authorList>
    </citation>
    <scope>NUCLEOTIDE SEQUENCE [LARGE SCALE GENOMIC DNA]</scope>
    <source>
        <strain evidence="2">JCM 17130</strain>
    </source>
</reference>
<evidence type="ECO:0000313" key="1">
    <source>
        <dbReference type="EMBL" id="MFC5436633.1"/>
    </source>
</evidence>
<dbReference type="EC" id="2.1.1.-" evidence="1"/>
<dbReference type="EMBL" id="JBHSMK010000004">
    <property type="protein sequence ID" value="MFC5436633.1"/>
    <property type="molecule type" value="Genomic_DNA"/>
</dbReference>
<gene>
    <name evidence="1" type="ORF">ACFPME_08695</name>
</gene>
<organism evidence="1 2">
    <name type="scientific">Rhodanobacter umsongensis</name>
    <dbReference type="NCBI Taxonomy" id="633153"/>
    <lineage>
        <taxon>Bacteria</taxon>
        <taxon>Pseudomonadati</taxon>
        <taxon>Pseudomonadota</taxon>
        <taxon>Gammaproteobacteria</taxon>
        <taxon>Lysobacterales</taxon>
        <taxon>Rhodanobacteraceae</taxon>
        <taxon>Rhodanobacter</taxon>
    </lineage>
</organism>
<dbReference type="RefSeq" id="WP_377304216.1">
    <property type="nucleotide sequence ID" value="NZ_JBHSMK010000004.1"/>
</dbReference>